<evidence type="ECO:0000259" key="3">
    <source>
        <dbReference type="Pfam" id="PF00248"/>
    </source>
</evidence>
<name>A0AAD9SI13_PHOAM</name>
<evidence type="ECO:0000256" key="2">
    <source>
        <dbReference type="SAM" id="Phobius"/>
    </source>
</evidence>
<protein>
    <recommendedName>
        <fullName evidence="3">NADP-dependent oxidoreductase domain-containing protein</fullName>
    </recommendedName>
</protein>
<keyword evidence="2" id="KW-1133">Transmembrane helix</keyword>
<dbReference type="AlphaFoldDB" id="A0AAD9SI13"/>
<dbReference type="GO" id="GO:0005737">
    <property type="term" value="C:cytoplasm"/>
    <property type="evidence" value="ECO:0007669"/>
    <property type="project" value="TreeGrafter"/>
</dbReference>
<keyword evidence="1" id="KW-0560">Oxidoreductase</keyword>
<gene>
    <name evidence="4" type="ORF">N8I77_006564</name>
</gene>
<dbReference type="InterPro" id="IPR020471">
    <property type="entry name" value="AKR"/>
</dbReference>
<proteinExistence type="predicted"/>
<dbReference type="InterPro" id="IPR023210">
    <property type="entry name" value="NADP_OxRdtase_dom"/>
</dbReference>
<dbReference type="Pfam" id="PF00248">
    <property type="entry name" value="Aldo_ket_red"/>
    <property type="match status" value="1"/>
</dbReference>
<evidence type="ECO:0000256" key="1">
    <source>
        <dbReference type="ARBA" id="ARBA00023002"/>
    </source>
</evidence>
<dbReference type="Proteomes" id="UP001265746">
    <property type="component" value="Unassembled WGS sequence"/>
</dbReference>
<keyword evidence="2" id="KW-0472">Membrane</keyword>
<organism evidence="4 5">
    <name type="scientific">Phomopsis amygdali</name>
    <name type="common">Fusicoccum amygdali</name>
    <dbReference type="NCBI Taxonomy" id="1214568"/>
    <lineage>
        <taxon>Eukaryota</taxon>
        <taxon>Fungi</taxon>
        <taxon>Dikarya</taxon>
        <taxon>Ascomycota</taxon>
        <taxon>Pezizomycotina</taxon>
        <taxon>Sordariomycetes</taxon>
        <taxon>Sordariomycetidae</taxon>
        <taxon>Diaporthales</taxon>
        <taxon>Diaporthaceae</taxon>
        <taxon>Diaporthe</taxon>
    </lineage>
</organism>
<keyword evidence="5" id="KW-1185">Reference proteome</keyword>
<dbReference type="InterPro" id="IPR036812">
    <property type="entry name" value="NAD(P)_OxRdtase_dom_sf"/>
</dbReference>
<dbReference type="InterPro" id="IPR050791">
    <property type="entry name" value="Aldo-Keto_reductase"/>
</dbReference>
<sequence>MSRAYQGLGSSYLICRLLILHLIASLGSSMATLRSLGKDGPKIPPLGLGLMGLSSFYGTPPPDEERFQLLDRAYELGCTHWDSAALYGDSEELLGKWFQRTGKRSEIFLATKFGNHVTPDGGREIRNDPEYIRQAVAQSLERLQTDYIDLLYCHRFSGKTPAEDIVATMKEFVESGKVRYLGLSECGTDTLRRASKVHPIAAYQIEYSPFSLDIEKPELGLLATCRELGIATVAYSPLGRGMLTGQIKSPDDFDEGDFRRSIPRFSAENFPKNLKLVELFQSIAEKKGCTAGQLTLAWMMKEEDIFPIPGTKKLKYLEENLGANEVDLSDEEYAEVRQAVDNAEVHGTRVAENLMGALIKDTPLQ</sequence>
<dbReference type="EMBL" id="JAUJFL010000003">
    <property type="protein sequence ID" value="KAK2607924.1"/>
    <property type="molecule type" value="Genomic_DNA"/>
</dbReference>
<dbReference type="Gene3D" id="3.20.20.100">
    <property type="entry name" value="NADP-dependent oxidoreductase domain"/>
    <property type="match status" value="1"/>
</dbReference>
<comment type="caution">
    <text evidence="4">The sequence shown here is derived from an EMBL/GenBank/DDBJ whole genome shotgun (WGS) entry which is preliminary data.</text>
</comment>
<feature type="domain" description="NADP-dependent oxidoreductase" evidence="3">
    <location>
        <begin position="45"/>
        <end position="339"/>
    </location>
</feature>
<accession>A0AAD9SI13</accession>
<dbReference type="PANTHER" id="PTHR43625:SF40">
    <property type="entry name" value="ALDO-KETO REDUCTASE YAKC [NADP(+)]"/>
    <property type="match status" value="1"/>
</dbReference>
<reference evidence="4" key="1">
    <citation type="submission" date="2023-06" db="EMBL/GenBank/DDBJ databases">
        <authorList>
            <person name="Noh H."/>
        </authorList>
    </citation>
    <scope>NUCLEOTIDE SEQUENCE</scope>
    <source>
        <strain evidence="4">DUCC20226</strain>
    </source>
</reference>
<dbReference type="SUPFAM" id="SSF51430">
    <property type="entry name" value="NAD(P)-linked oxidoreductase"/>
    <property type="match status" value="1"/>
</dbReference>
<evidence type="ECO:0000313" key="4">
    <source>
        <dbReference type="EMBL" id="KAK2607924.1"/>
    </source>
</evidence>
<dbReference type="GO" id="GO:0016491">
    <property type="term" value="F:oxidoreductase activity"/>
    <property type="evidence" value="ECO:0007669"/>
    <property type="project" value="UniProtKB-KW"/>
</dbReference>
<evidence type="ECO:0000313" key="5">
    <source>
        <dbReference type="Proteomes" id="UP001265746"/>
    </source>
</evidence>
<dbReference type="PANTHER" id="PTHR43625">
    <property type="entry name" value="AFLATOXIN B1 ALDEHYDE REDUCTASE"/>
    <property type="match status" value="1"/>
</dbReference>
<feature type="transmembrane region" description="Helical" evidence="2">
    <location>
        <begin position="12"/>
        <end position="33"/>
    </location>
</feature>
<keyword evidence="2" id="KW-0812">Transmembrane</keyword>
<dbReference type="PRINTS" id="PR00069">
    <property type="entry name" value="ALDKETRDTASE"/>
</dbReference>